<organism evidence="2 3">
    <name type="scientific">Actinoplanes xinjiangensis</name>
    <dbReference type="NCBI Taxonomy" id="512350"/>
    <lineage>
        <taxon>Bacteria</taxon>
        <taxon>Bacillati</taxon>
        <taxon>Actinomycetota</taxon>
        <taxon>Actinomycetes</taxon>
        <taxon>Micromonosporales</taxon>
        <taxon>Micromonosporaceae</taxon>
        <taxon>Actinoplanes</taxon>
    </lineage>
</organism>
<proteinExistence type="predicted"/>
<protein>
    <recommendedName>
        <fullName evidence="4">Secreted protein</fullName>
    </recommendedName>
</protein>
<keyword evidence="3" id="KW-1185">Reference proteome</keyword>
<dbReference type="EMBL" id="QGGR01000067">
    <property type="protein sequence ID" value="PWK26124.1"/>
    <property type="molecule type" value="Genomic_DNA"/>
</dbReference>
<accession>A0A316E6S4</accession>
<feature type="chain" id="PRO_5016444154" description="Secreted protein" evidence="1">
    <location>
        <begin position="28"/>
        <end position="85"/>
    </location>
</feature>
<sequence length="85" mass="9103">MLSKAVTFAAGIGLTIGGLLAVGPVQADPPPNHNISLDPTRYFHTTESCAARGQQMVAAGWGSYDCVTIWNGSQTTFVYWLEKES</sequence>
<dbReference type="Proteomes" id="UP000245697">
    <property type="component" value="Unassembled WGS sequence"/>
</dbReference>
<name>A0A316E6S4_9ACTN</name>
<evidence type="ECO:0008006" key="4">
    <source>
        <dbReference type="Google" id="ProtNLM"/>
    </source>
</evidence>
<evidence type="ECO:0000313" key="2">
    <source>
        <dbReference type="EMBL" id="PWK26124.1"/>
    </source>
</evidence>
<evidence type="ECO:0000256" key="1">
    <source>
        <dbReference type="SAM" id="SignalP"/>
    </source>
</evidence>
<evidence type="ECO:0000313" key="3">
    <source>
        <dbReference type="Proteomes" id="UP000245697"/>
    </source>
</evidence>
<gene>
    <name evidence="2" type="ORF">BC793_1676</name>
</gene>
<reference evidence="2 3" key="1">
    <citation type="submission" date="2018-05" db="EMBL/GenBank/DDBJ databases">
        <title>Genomic Encyclopedia of Archaeal and Bacterial Type Strains, Phase II (KMG-II): from individual species to whole genera.</title>
        <authorList>
            <person name="Goeker M."/>
        </authorList>
    </citation>
    <scope>NUCLEOTIDE SEQUENCE [LARGE SCALE GENOMIC DNA]</scope>
    <source>
        <strain evidence="2 3">DSM 45184</strain>
    </source>
</reference>
<feature type="signal peptide" evidence="1">
    <location>
        <begin position="1"/>
        <end position="27"/>
    </location>
</feature>
<keyword evidence="1" id="KW-0732">Signal</keyword>
<dbReference type="RefSeq" id="WP_146246822.1">
    <property type="nucleotide sequence ID" value="NZ_BONA01000131.1"/>
</dbReference>
<dbReference type="AlphaFoldDB" id="A0A316E6S4"/>
<comment type="caution">
    <text evidence="2">The sequence shown here is derived from an EMBL/GenBank/DDBJ whole genome shotgun (WGS) entry which is preliminary data.</text>
</comment>